<dbReference type="InterPro" id="IPR032466">
    <property type="entry name" value="Metal_Hydrolase"/>
</dbReference>
<dbReference type="GO" id="GO:0016787">
    <property type="term" value="F:hydrolase activity"/>
    <property type="evidence" value="ECO:0007669"/>
    <property type="project" value="InterPro"/>
</dbReference>
<dbReference type="SUPFAM" id="SSF51556">
    <property type="entry name" value="Metallo-dependent hydrolases"/>
    <property type="match status" value="1"/>
</dbReference>
<feature type="domain" description="Amidohydrolase-related" evidence="2">
    <location>
        <begin position="19"/>
        <end position="256"/>
    </location>
</feature>
<gene>
    <name evidence="3" type="ORF">A3F84_01245</name>
</gene>
<dbReference type="GO" id="GO:0005737">
    <property type="term" value="C:cytoplasm"/>
    <property type="evidence" value="ECO:0007669"/>
    <property type="project" value="TreeGrafter"/>
</dbReference>
<dbReference type="AlphaFoldDB" id="A0A1F6CBI8"/>
<dbReference type="Gene3D" id="3.20.20.140">
    <property type="entry name" value="Metal-dependent hydrolases"/>
    <property type="match status" value="1"/>
</dbReference>
<protein>
    <recommendedName>
        <fullName evidence="2">Amidohydrolase-related domain-containing protein</fullName>
    </recommendedName>
</protein>
<keyword evidence="1" id="KW-0456">Lyase</keyword>
<organism evidence="3 4">
    <name type="scientific">Handelsmanbacteria sp. (strain RIFCSPLOWO2_12_FULL_64_10)</name>
    <dbReference type="NCBI Taxonomy" id="1817868"/>
    <lineage>
        <taxon>Bacteria</taxon>
        <taxon>Candidatus Handelsmaniibacteriota</taxon>
    </lineage>
</organism>
<dbReference type="GO" id="GO:0016831">
    <property type="term" value="F:carboxy-lyase activity"/>
    <property type="evidence" value="ECO:0007669"/>
    <property type="project" value="InterPro"/>
</dbReference>
<dbReference type="PANTHER" id="PTHR21240">
    <property type="entry name" value="2-AMINO-3-CARBOXYLMUCONATE-6-SEMIALDEHYDE DECARBOXYLASE"/>
    <property type="match status" value="1"/>
</dbReference>
<dbReference type="GO" id="GO:0019748">
    <property type="term" value="P:secondary metabolic process"/>
    <property type="evidence" value="ECO:0007669"/>
    <property type="project" value="TreeGrafter"/>
</dbReference>
<dbReference type="EMBL" id="MFKF01000323">
    <property type="protein sequence ID" value="OGG46341.1"/>
    <property type="molecule type" value="Genomic_DNA"/>
</dbReference>
<dbReference type="Proteomes" id="UP000178606">
    <property type="component" value="Unassembled WGS sequence"/>
</dbReference>
<dbReference type="PANTHER" id="PTHR21240:SF28">
    <property type="entry name" value="ISO-OROTATE DECARBOXYLASE (EUROFUNG)"/>
    <property type="match status" value="1"/>
</dbReference>
<evidence type="ECO:0000313" key="3">
    <source>
        <dbReference type="EMBL" id="OGG46341.1"/>
    </source>
</evidence>
<evidence type="ECO:0000259" key="2">
    <source>
        <dbReference type="Pfam" id="PF04909"/>
    </source>
</evidence>
<dbReference type="InterPro" id="IPR032465">
    <property type="entry name" value="ACMSD"/>
</dbReference>
<evidence type="ECO:0000256" key="1">
    <source>
        <dbReference type="ARBA" id="ARBA00023239"/>
    </source>
</evidence>
<proteinExistence type="predicted"/>
<evidence type="ECO:0000313" key="4">
    <source>
        <dbReference type="Proteomes" id="UP000178606"/>
    </source>
</evidence>
<dbReference type="Pfam" id="PF04909">
    <property type="entry name" value="Amidohydro_2"/>
    <property type="match status" value="1"/>
</dbReference>
<sequence>MIIDVNAWLGGWPFRSLRDNTPEALVARMDRSGIDVAAVSPIEAIFHRNVQPANERLAEAVTPFRGRLIPIATLNPTYTRWEDDLKACHEKLGMKGVRLFPAYQGFEVDGPVARRAAEACRERGLAIFIPHRMEDPRQRHWMDPGKVVDPAQIASLVAAVPGLTVIVPNLRGVARSALWKRPEVRDQPWYVDLSLGEVHRDLGTFVEQGGASHLVFGTHLPLSYAGPALVKRAILPVDADTLEDISHRHAAKILGL</sequence>
<comment type="caution">
    <text evidence="3">The sequence shown here is derived from an EMBL/GenBank/DDBJ whole genome shotgun (WGS) entry which is preliminary data.</text>
</comment>
<reference evidence="3 4" key="1">
    <citation type="journal article" date="2016" name="Nat. Commun.">
        <title>Thousands of microbial genomes shed light on interconnected biogeochemical processes in an aquifer system.</title>
        <authorList>
            <person name="Anantharaman K."/>
            <person name="Brown C.T."/>
            <person name="Hug L.A."/>
            <person name="Sharon I."/>
            <person name="Castelle C.J."/>
            <person name="Probst A.J."/>
            <person name="Thomas B.C."/>
            <person name="Singh A."/>
            <person name="Wilkins M.J."/>
            <person name="Karaoz U."/>
            <person name="Brodie E.L."/>
            <person name="Williams K.H."/>
            <person name="Hubbard S.S."/>
            <person name="Banfield J.F."/>
        </authorList>
    </citation>
    <scope>NUCLEOTIDE SEQUENCE [LARGE SCALE GENOMIC DNA]</scope>
    <source>
        <strain evidence="4">RIFCSPLOWO2_12_FULL_64_10</strain>
    </source>
</reference>
<name>A0A1F6CBI8_HANXR</name>
<dbReference type="InterPro" id="IPR006680">
    <property type="entry name" value="Amidohydro-rel"/>
</dbReference>
<accession>A0A1F6CBI8</accession>